<dbReference type="EC" id="7.1.1.2" evidence="8"/>
<accession>A0A678N7V8</accession>
<name>A0A678N7V8_9BILA</name>
<dbReference type="InterPro" id="IPR018086">
    <property type="entry name" value="NADH_UbQ_OxRdtase_su1_CS"/>
</dbReference>
<gene>
    <name evidence="10" type="primary">ND1</name>
</gene>
<evidence type="ECO:0000256" key="5">
    <source>
        <dbReference type="ARBA" id="ARBA00022989"/>
    </source>
</evidence>
<evidence type="ECO:0000256" key="2">
    <source>
        <dbReference type="ARBA" id="ARBA00010535"/>
    </source>
</evidence>
<feature type="transmembrane region" description="Helical" evidence="9">
    <location>
        <begin position="95"/>
        <end position="119"/>
    </location>
</feature>
<geneLocation type="mitochondrion" evidence="10"/>
<keyword evidence="8" id="KW-0830">Ubiquinone</keyword>
<feature type="transmembrane region" description="Helical" evidence="9">
    <location>
        <begin position="231"/>
        <end position="261"/>
    </location>
</feature>
<keyword evidence="5 9" id="KW-1133">Transmembrane helix</keyword>
<dbReference type="PROSITE" id="PS00668">
    <property type="entry name" value="COMPLEX1_ND1_2"/>
    <property type="match status" value="1"/>
</dbReference>
<dbReference type="AlphaFoldDB" id="A0A678N7V8"/>
<proteinExistence type="inferred from homology"/>
<dbReference type="GO" id="GO:0005743">
    <property type="term" value="C:mitochondrial inner membrane"/>
    <property type="evidence" value="ECO:0007669"/>
    <property type="project" value="UniProtKB-SubCell"/>
</dbReference>
<organism evidence="10">
    <name type="scientific">Seison sp. MS-2015</name>
    <dbReference type="NCBI Taxonomy" id="1673261"/>
    <lineage>
        <taxon>Eukaryota</taxon>
        <taxon>Metazoa</taxon>
        <taxon>Spiralia</taxon>
        <taxon>Gnathifera</taxon>
        <taxon>Rotifera</taxon>
        <taxon>Pararotatoria</taxon>
        <taxon>Seisonacea</taxon>
        <taxon>Seisonidae</taxon>
        <taxon>Seison</taxon>
    </lineage>
</organism>
<evidence type="ECO:0000256" key="1">
    <source>
        <dbReference type="ARBA" id="ARBA00004141"/>
    </source>
</evidence>
<dbReference type="GO" id="GO:0003954">
    <property type="term" value="F:NADH dehydrogenase activity"/>
    <property type="evidence" value="ECO:0007669"/>
    <property type="project" value="TreeGrafter"/>
</dbReference>
<keyword evidence="4 7" id="KW-0812">Transmembrane</keyword>
<feature type="transmembrane region" description="Helical" evidence="9">
    <location>
        <begin position="205"/>
        <end position="225"/>
    </location>
</feature>
<comment type="catalytic activity">
    <reaction evidence="8">
        <text>a ubiquinone + NADH + 5 H(+)(in) = a ubiquinol + NAD(+) + 4 H(+)(out)</text>
        <dbReference type="Rhea" id="RHEA:29091"/>
        <dbReference type="Rhea" id="RHEA-COMP:9565"/>
        <dbReference type="Rhea" id="RHEA-COMP:9566"/>
        <dbReference type="ChEBI" id="CHEBI:15378"/>
        <dbReference type="ChEBI" id="CHEBI:16389"/>
        <dbReference type="ChEBI" id="CHEBI:17976"/>
        <dbReference type="ChEBI" id="CHEBI:57540"/>
        <dbReference type="ChEBI" id="CHEBI:57945"/>
        <dbReference type="EC" id="7.1.1.2"/>
    </reaction>
</comment>
<keyword evidence="8 10" id="KW-0496">Mitochondrion</keyword>
<evidence type="ECO:0000256" key="8">
    <source>
        <dbReference type="RuleBase" id="RU000473"/>
    </source>
</evidence>
<sequence length="297" mass="33417">MLVFNYMLQVIFVVLGVAFFTLLERKFLSYAQLRKGPNKVSFIGLLQPFGDALKLLSNEFLMLYYSNKFSFNAAPTLGMFLMLIFWFSFPIFSGLSVFLNSGLFVLLVSGLGVYVIFVCGWSSNSKYSMFGMVRAVAQSISYEVVMGVFMLSFLLVLGSYSVSSVLRYSFVFCLGGLIILVCLLWVVVCIAECNRSPFDFAEGESELVSGFNVEFSSSVFALLFLAEYGNILFLSALTGFILGFSVLSFVYFIAVMLVFLWVRGAYPRFRYDLLMGVAWKSFLPFSVLALVFLLFFV</sequence>
<feature type="transmembrane region" description="Helical" evidence="9">
    <location>
        <begin position="6"/>
        <end position="23"/>
    </location>
</feature>
<comment type="similarity">
    <text evidence="2 7">Belongs to the complex I subunit 1 family.</text>
</comment>
<feature type="transmembrane region" description="Helical" evidence="9">
    <location>
        <begin position="140"/>
        <end position="162"/>
    </location>
</feature>
<dbReference type="PANTHER" id="PTHR11432:SF3">
    <property type="entry name" value="NADH-UBIQUINONE OXIDOREDUCTASE CHAIN 1"/>
    <property type="match status" value="1"/>
</dbReference>
<protein>
    <recommendedName>
        <fullName evidence="3 8">NADH-ubiquinone oxidoreductase chain 1</fullName>
        <ecNumber evidence="8">7.1.1.2</ecNumber>
    </recommendedName>
</protein>
<feature type="transmembrane region" description="Helical" evidence="9">
    <location>
        <begin position="273"/>
        <end position="296"/>
    </location>
</feature>
<keyword evidence="7" id="KW-0520">NAD</keyword>
<dbReference type="EMBL" id="KP742964">
    <property type="protein sequence ID" value="AKN10628.1"/>
    <property type="molecule type" value="Genomic_DNA"/>
</dbReference>
<evidence type="ECO:0000256" key="6">
    <source>
        <dbReference type="ARBA" id="ARBA00023136"/>
    </source>
</evidence>
<evidence type="ECO:0000256" key="3">
    <source>
        <dbReference type="ARBA" id="ARBA00021009"/>
    </source>
</evidence>
<comment type="subcellular location">
    <subcellularLocation>
        <location evidence="1">Membrane</location>
        <topology evidence="1">Multi-pass membrane protein</topology>
    </subcellularLocation>
    <subcellularLocation>
        <location evidence="7">Mitochondrion inner membrane</location>
        <topology evidence="7">Multi-pass membrane protein</topology>
    </subcellularLocation>
</comment>
<dbReference type="Pfam" id="PF00146">
    <property type="entry name" value="NADHdh"/>
    <property type="match status" value="1"/>
</dbReference>
<evidence type="ECO:0000256" key="7">
    <source>
        <dbReference type="RuleBase" id="RU000471"/>
    </source>
</evidence>
<feature type="transmembrane region" description="Helical" evidence="9">
    <location>
        <begin position="69"/>
        <end position="89"/>
    </location>
</feature>
<evidence type="ECO:0000313" key="10">
    <source>
        <dbReference type="EMBL" id="AKN10628.1"/>
    </source>
</evidence>
<evidence type="ECO:0000256" key="4">
    <source>
        <dbReference type="ARBA" id="ARBA00022692"/>
    </source>
</evidence>
<dbReference type="PANTHER" id="PTHR11432">
    <property type="entry name" value="NADH DEHYDROGENASE SUBUNIT 1"/>
    <property type="match status" value="1"/>
</dbReference>
<dbReference type="GO" id="GO:0008137">
    <property type="term" value="F:NADH dehydrogenase (ubiquinone) activity"/>
    <property type="evidence" value="ECO:0007669"/>
    <property type="project" value="UniProtKB-EC"/>
</dbReference>
<dbReference type="GO" id="GO:0009060">
    <property type="term" value="P:aerobic respiration"/>
    <property type="evidence" value="ECO:0007669"/>
    <property type="project" value="TreeGrafter"/>
</dbReference>
<evidence type="ECO:0000256" key="9">
    <source>
        <dbReference type="SAM" id="Phobius"/>
    </source>
</evidence>
<reference evidence="10" key="1">
    <citation type="submission" date="2015-02" db="EMBL/GenBank/DDBJ databases">
        <authorList>
            <person name="Hankeln T."/>
            <person name="Sielaff M."/>
        </authorList>
    </citation>
    <scope>NUCLEOTIDE SEQUENCE</scope>
</reference>
<feature type="transmembrane region" description="Helical" evidence="9">
    <location>
        <begin position="168"/>
        <end position="193"/>
    </location>
</feature>
<dbReference type="InterPro" id="IPR001694">
    <property type="entry name" value="NADH_UbQ_OxRdtase_su1/FPO"/>
</dbReference>
<keyword evidence="6 9" id="KW-0472">Membrane</keyword>